<keyword evidence="1" id="KW-0853">WD repeat</keyword>
<feature type="compositionally biased region" description="Basic and acidic residues" evidence="3">
    <location>
        <begin position="1529"/>
        <end position="1551"/>
    </location>
</feature>
<feature type="compositionally biased region" description="Basic and acidic residues" evidence="3">
    <location>
        <begin position="1859"/>
        <end position="1907"/>
    </location>
</feature>
<dbReference type="InterPro" id="IPR001680">
    <property type="entry name" value="WD40_rpt"/>
</dbReference>
<feature type="region of interest" description="Disordered" evidence="3">
    <location>
        <begin position="2060"/>
        <end position="2103"/>
    </location>
</feature>
<feature type="compositionally biased region" description="Basic and acidic residues" evidence="3">
    <location>
        <begin position="2491"/>
        <end position="2530"/>
    </location>
</feature>
<evidence type="ECO:0000256" key="1">
    <source>
        <dbReference type="PROSITE-ProRule" id="PRU00221"/>
    </source>
</evidence>
<dbReference type="Pfam" id="PF00400">
    <property type="entry name" value="WD40"/>
    <property type="match status" value="2"/>
</dbReference>
<feature type="compositionally biased region" description="Basic and acidic residues" evidence="3">
    <location>
        <begin position="2767"/>
        <end position="2777"/>
    </location>
</feature>
<feature type="region of interest" description="Disordered" evidence="3">
    <location>
        <begin position="1512"/>
        <end position="1562"/>
    </location>
</feature>
<dbReference type="PANTHER" id="PTHR42968">
    <property type="entry name" value="WD REPEAT-CONTAINING"/>
    <property type="match status" value="1"/>
</dbReference>
<reference evidence="5 6" key="2">
    <citation type="submission" date="2025-05" db="UniProtKB">
        <authorList>
            <consortium name="RefSeq"/>
        </authorList>
    </citation>
    <scope>IDENTIFICATION</scope>
    <source>
        <tissue evidence="5 6">Tongue muscle</tissue>
    </source>
</reference>
<keyword evidence="2" id="KW-0175">Coiled coil</keyword>
<sequence length="3273" mass="376673">MSFKCWDITRTSTSPRLIPKWKDLKPLLKDILKDKQVDEKTEGDVNMLSDWAEILCQESHHPESKTFICFYSIDDNYFVSLNWAELYSKQMQAVLWIQKKAAEMEGVIKKIKFHVMAQVPPIQAMVHTGPYHMLIAYCDDMRLWLFGDHHQGFISLGMVPCRFSISCLSYDSETEMLLSGTLGAVVTWFILPNGRGLQMAQTVPMPGGELVQGFSLNAPRGSLLAHCENKVRVFTHQGQGQLEEVKKFTPINSGSTITCSFTCLSQGYFYVGNKDGEIHAWGLDRGNFLHSFQAHSSSVMCIQSRSETYTLLTAGSEGVVKEWNLAFGNLLRQLDIDKNMQRLQFIDNSTFFCQTNHTVSLYHLPYFYSLFNICGSAPQEVRRVCCGHNWTRILCATKDGLLRFLSPVTGDLLVITWPLLIMDKAVAWAYDSHREELFVATDSSGVLVFDATRSPCTAKYLMCPSVSLGDRVKCLAYGQYHLGKGLVGLMFSGHDSGTVRILSHYSCARAEKILHSGAVLALSTLEGPQEYSLLCSYGMDNTVYLTEAVLQGDRVVLKPVSKILCICPLKHVILLPGSVGAITENHHWHLWSYQDFLTSPGSKQRSEFKETKCLHQCAITSFDVCLSLKLFVTGDTNGSVRIWDFHGKLITELDSALHFGPLCFANNRGDLLLTFNQSLYLVSCLKLLPPAQLIHLTLLNNADDIQETPKPFLPSFFFSFEKVFVPKFVYFGQGSQELQGLEALFNKRMIAFDHTVPHVVEEERPKSSVMQEGPTLHFLEDKYTDFPTLTPKRDRPPFVVPSQLRLASWDGLRPYKILCHFFGQGRPWPFPPDGYIPNSVIRARLWPEGTPIFLHCDLHLSYQDKDWDMTGLSRSQALSHVTSIKQKISKRKPDQKPMLGKQTFFDILVNLTSQNWMGRKLDEGLINIIIETILNLTVYCSIEQYKTYVSILAQIFASHQVSPRWHSETACRLMEDTTHSNPEVRETAWEGLEKLGFMSRLFAIPLAVGLMDSDKNVRAKALYLMVRVTGIQTKSLLIALLKRRDTLKEMQHDFIGEISLDQLLGIQASGIQYLLTQVEQRLNENLTLSHREEKPPLVLVISRDHEPEVPDEQTLKIWSEPAKIAKPKQRMTHVVTAKSKNLIKKDMKVSRKQGETELSPVLVTLEHEDEQREAKESDQIDIQDVASEPDLSLSTFSPVTSKEDAESKEVVLEATEVTEPTKALEIKKAVKAREAVEAMGVMKAIDQQDMRDYGKVIPKVQRQENLKRLWERAMKKSHDKVRVKLKEKRKLKVIPETTAEEPKKEVIQVAEQEEDATKVFRKGGRGLSGMPGRTTKSEAISWRDDICNLVTSRIASSDPRMLRDLSQELVNWAQAILAPQEPSWDLFQEICPLLKDSSELDDMEMEETPVVTEVVTEVVKEEKTVGPREQEEQRAKKMIKKGKVSSKVKKKKLVYLDDDEVSDKMRFQKVKTLAMQKGKITGEARKLSKQDLKLMQGKEKLTKDKKPILQKEKRAEDEEISPISQKKLTKAEQKLVQREKKGTGKEEELLGKGKRMNWKGGKVTPGQRTWYWEKVTLDHKEGRQAQEEGLPVWEERKLLHEEEELMEEEEELMEEEEELSEEDGELSEEDEELRKELEVLGEEMEKLIEALEELNEELGELGEEEEELAQEKEEIIQHLEKQIEKMMKNYRKIKKHMGEMEKHDEEEAWETEKLAQEEEHLSKVEERLSGKKGKRTLKRHSSVNREMKLIREKKKSFMIEKKEAHKEKQIQEKEKPVEKLKKVDEKERQAKEKEEDAKDKQLVRKRQKLGQKEEELFGEKEKLSQQEVKQIQKRASKAWEKEGGAQKVGKMTKKKRRQISGEKVDLGEKGEAGEMEKLSLKGEKQAQEGKRWDQKKEKLTPKVEKAAEEKTQLVREKMKLVSKEKSRQKIEKVSPKEEKWVMEKEKKAMKEEKWVMEKEKKISKEKKQWAWRKEKLSREEKKQASEMEKKSQQRQARALEKRLTQKNSILGKEERHIAEKEGAIAREGTGVTKRKKKATQEEKEFLEGKLACDIRAKEMGVAKEEKKRIQEESIQEMRKPDMGVGISSEGRETSSRKKDMRKKESHLMQILAKIIREMIRVPLKETGIPEEDQLVSMEMSETDGQRWEFSKQLEEITREEKQLVQKERKLEDDRLATEQRILTDEESLEEDQRLLEKVQENILLDKTQVDSMLKEAQQQNLLGKKQLKKLLKIIKEKKPEKTQVKWLLENIRDILFEGLSDSLIEKEVEAPTKKRIDEERVIEGEEEEEILPKKEKGKDLMKKKEKKVSLSKEKLEESLAGKHKKKSSTQIRKKEKKLTQEKEKLKKEKEGPHEEEMEPLSKEEGGEPPMEKEEEDLSEEEESRSKEESLSEEEESLSEENLSAEEESLSEEEEGLSEKSLSEKEEEGLGEEKHLNEKEKSLREKKRSLSQEKKLSEEEGERLSEKEESLSEEEEGLSEKSLSEKEEEGLGEEKHLNEKEKSLREKKRSLSQEKKLSEEEGERLSEKEESLSEEEEGLSEKRLSEEKHLSEKSLSEKEKSLSKKEKALSEKEKSLSEKEEEEEKMEKTEKKEEEKKARQKDEKSMSKEKEQLRRFTEAMLSVKQRVWKTELPKEGVNLLKPETVSEVLAGKGEDIAKEEVAPKKHTLFYGQVSPTVSDKIMWPTIMKSPLKTPFPVALGKEKGMLLKVLGHHFDLEGQESQLLKAHPMTTSWGRREDVLLEKGKGMFLQVMGMETQTPKGLHKPKSRLPEIIRESQKPKHRTRDGTWKLFLKSQDSQKGKTEGQAPAPTPTPIPGPAPALYPSLTSMPAKRLDSPDGDWISNALIRLEAGEQLSRDSFHRLSQLLKHLTSKGYLKQTHLYSLKAVAKRLQQNLQVGHRDISRCYKDALSPVYIKAIPPIRRKEMESWGESFPIHEPVLLSATNRTQTTQDLSWHPLAESYRKEQVLQLSTAVKKLKHLYQTRKDVPTAVYPSVDKEALDIRALGRSELPTFHKAKAQPIPTPALPSMTYRVQDPKALTWLLLGKPYRSARAQQLSHALQEMGMQHFHPATRDIFTGAHASVEKQTLALMFQNDLRALKGEGRALKLPQLEKKAQSVSKDKEELPQWETFVALYHVLRMLQKQYARDSAAWMEQFKRLMDLYQLKSPRIQRLLLELLQRKRLQPQQTIYEEAARIKELVPGERLLCDLMCGSSYAPAGPLEFQNVVPLPGQNRVHTIQPTGIAQYGFLELAWKRLPKANPYRRERLPNIPTPTL</sequence>
<feature type="compositionally biased region" description="Basic and acidic residues" evidence="3">
    <location>
        <begin position="2274"/>
        <end position="2283"/>
    </location>
</feature>
<feature type="compositionally biased region" description="Basic and acidic residues" evidence="3">
    <location>
        <begin position="2060"/>
        <end position="2081"/>
    </location>
</feature>
<evidence type="ECO:0000313" key="4">
    <source>
        <dbReference type="Proteomes" id="UP001652640"/>
    </source>
</evidence>
<dbReference type="Gene3D" id="2.130.10.10">
    <property type="entry name" value="YVTN repeat-like/Quinoprotein amine dehydrogenase"/>
    <property type="match status" value="2"/>
</dbReference>
<feature type="region of interest" description="Disordered" evidence="3">
    <location>
        <begin position="1604"/>
        <end position="1633"/>
    </location>
</feature>
<evidence type="ECO:0000313" key="6">
    <source>
        <dbReference type="RefSeq" id="XP_070307059.1"/>
    </source>
</evidence>
<feature type="compositionally biased region" description="Basic and acidic residues" evidence="3">
    <location>
        <begin position="2089"/>
        <end position="2103"/>
    </location>
</feature>
<feature type="compositionally biased region" description="Acidic residues" evidence="3">
    <location>
        <begin position="2390"/>
        <end position="2415"/>
    </location>
</feature>
<keyword evidence="4" id="KW-1185">Reference proteome</keyword>
<dbReference type="SMART" id="SM00320">
    <property type="entry name" value="WD40"/>
    <property type="match status" value="3"/>
</dbReference>
<feature type="region of interest" description="Disordered" evidence="3">
    <location>
        <begin position="2757"/>
        <end position="2816"/>
    </location>
</feature>
<name>A0ABM4GUQ8_ODOVR</name>
<feature type="region of interest" description="Disordered" evidence="3">
    <location>
        <begin position="1698"/>
        <end position="1907"/>
    </location>
</feature>
<dbReference type="InterPro" id="IPR015943">
    <property type="entry name" value="WD40/YVTN_repeat-like_dom_sf"/>
</dbReference>
<feature type="compositionally biased region" description="Basic and acidic residues" evidence="3">
    <location>
        <begin position="2011"/>
        <end position="2024"/>
    </location>
</feature>
<proteinExistence type="predicted"/>
<feature type="compositionally biased region" description="Basic and acidic residues" evidence="3">
    <location>
        <begin position="1698"/>
        <end position="1729"/>
    </location>
</feature>
<dbReference type="SUPFAM" id="SSF50998">
    <property type="entry name" value="Quinoprotein alcohol dehydrogenase-like"/>
    <property type="match status" value="1"/>
</dbReference>
<dbReference type="PROSITE" id="PS50082">
    <property type="entry name" value="WD_REPEATS_2"/>
    <property type="match status" value="2"/>
</dbReference>
<dbReference type="GeneID" id="110129953"/>
<feature type="compositionally biased region" description="Basic residues" evidence="3">
    <location>
        <begin position="1730"/>
        <end position="1742"/>
    </location>
</feature>
<feature type="region of interest" description="Disordered" evidence="3">
    <location>
        <begin position="2274"/>
        <end position="2612"/>
    </location>
</feature>
<reference evidence="4" key="1">
    <citation type="journal article" date="2022" name="J. Hered.">
        <title>A De Novo Chromosome-Level Genome Assembly of the White-Tailed Deer, Odocoileus Virginianus.</title>
        <authorList>
            <person name="London E.W."/>
            <person name="Roca A.L."/>
            <person name="Novakofski J.E."/>
            <person name="Mateus-Pinilla N.E."/>
        </authorList>
    </citation>
    <scope>NUCLEOTIDE SEQUENCE [LARGE SCALE GENOMIC DNA]</scope>
</reference>
<feature type="compositionally biased region" description="Basic residues" evidence="3">
    <location>
        <begin position="2321"/>
        <end position="2336"/>
    </location>
</feature>
<feature type="compositionally biased region" description="Acidic residues" evidence="3">
    <location>
        <begin position="1604"/>
        <end position="1631"/>
    </location>
</feature>
<evidence type="ECO:0000256" key="3">
    <source>
        <dbReference type="SAM" id="MobiDB-lite"/>
    </source>
</evidence>
<feature type="compositionally biased region" description="Basic and acidic residues" evidence="3">
    <location>
        <begin position="2430"/>
        <end position="2469"/>
    </location>
</feature>
<feature type="compositionally biased region" description="Basic and acidic residues" evidence="3">
    <location>
        <begin position="2290"/>
        <end position="2320"/>
    </location>
</feature>
<feature type="compositionally biased region" description="Basic and acidic residues" evidence="3">
    <location>
        <begin position="2337"/>
        <end position="2371"/>
    </location>
</feature>
<feature type="compositionally biased region" description="Basic and acidic residues" evidence="3">
    <location>
        <begin position="2584"/>
        <end position="2612"/>
    </location>
</feature>
<feature type="coiled-coil region" evidence="2">
    <location>
        <begin position="2149"/>
        <end position="2176"/>
    </location>
</feature>
<feature type="compositionally biased region" description="Basic and acidic residues" evidence="3">
    <location>
        <begin position="1919"/>
        <end position="2003"/>
    </location>
</feature>
<feature type="repeat" description="WD" evidence="1">
    <location>
        <begin position="292"/>
        <end position="333"/>
    </location>
</feature>
<organism evidence="4 5">
    <name type="scientific">Odocoileus virginianus</name>
    <name type="common">White-tailed deer</name>
    <dbReference type="NCBI Taxonomy" id="9874"/>
    <lineage>
        <taxon>Eukaryota</taxon>
        <taxon>Metazoa</taxon>
        <taxon>Chordata</taxon>
        <taxon>Craniata</taxon>
        <taxon>Vertebrata</taxon>
        <taxon>Euteleostomi</taxon>
        <taxon>Mammalia</taxon>
        <taxon>Eutheria</taxon>
        <taxon>Laurasiatheria</taxon>
        <taxon>Artiodactyla</taxon>
        <taxon>Ruminantia</taxon>
        <taxon>Pecora</taxon>
        <taxon>Cervidae</taxon>
        <taxon>Odocoileinae</taxon>
        <taxon>Odocoileus</taxon>
    </lineage>
</organism>
<dbReference type="PANTHER" id="PTHR42968:SF28">
    <property type="entry name" value="WD REPEAT DOMAIN 87"/>
    <property type="match status" value="1"/>
</dbReference>
<evidence type="ECO:0000256" key="2">
    <source>
        <dbReference type="SAM" id="Coils"/>
    </source>
</evidence>
<evidence type="ECO:0000313" key="5">
    <source>
        <dbReference type="RefSeq" id="XP_070307058.1"/>
    </source>
</evidence>
<feature type="repeat" description="WD" evidence="1">
    <location>
        <begin position="615"/>
        <end position="644"/>
    </location>
</feature>
<feature type="region of interest" description="Disordered" evidence="3">
    <location>
        <begin position="1919"/>
        <end position="2042"/>
    </location>
</feature>
<feature type="compositionally biased region" description="Basic and acidic residues" evidence="3">
    <location>
        <begin position="1743"/>
        <end position="1802"/>
    </location>
</feature>
<dbReference type="RefSeq" id="XP_070307058.1">
    <property type="nucleotide sequence ID" value="XM_070450957.1"/>
</dbReference>
<accession>A0ABM4GUQ8</accession>
<protein>
    <submittedName>
        <fullName evidence="5 6">WD repeat-containing protein 87-like</fullName>
    </submittedName>
</protein>
<feature type="compositionally biased region" description="Pro residues" evidence="3">
    <location>
        <begin position="2807"/>
        <end position="2816"/>
    </location>
</feature>
<dbReference type="RefSeq" id="XP_070307059.1">
    <property type="nucleotide sequence ID" value="XM_070450958.1"/>
</dbReference>
<feature type="compositionally biased region" description="Basic and acidic residues" evidence="3">
    <location>
        <begin position="2538"/>
        <end position="2577"/>
    </location>
</feature>
<gene>
    <name evidence="5 6" type="primary">LOC110129953</name>
</gene>
<feature type="compositionally biased region" description="Basic and acidic residues" evidence="3">
    <location>
        <begin position="1810"/>
        <end position="1824"/>
    </location>
</feature>
<dbReference type="InterPro" id="IPR011047">
    <property type="entry name" value="Quinoprotein_ADH-like_sf"/>
</dbReference>
<dbReference type="Proteomes" id="UP001652640">
    <property type="component" value="Chromosome 20"/>
</dbReference>
<feature type="compositionally biased region" description="Acidic residues" evidence="3">
    <location>
        <begin position="2372"/>
        <end position="2382"/>
    </location>
</feature>